<proteinExistence type="predicted"/>
<evidence type="ECO:0000256" key="6">
    <source>
        <dbReference type="ARBA" id="ARBA00049593"/>
    </source>
</evidence>
<reference evidence="9" key="2">
    <citation type="submission" date="2020-11" db="EMBL/GenBank/DDBJ databases">
        <authorList>
            <person name="McCartney M.A."/>
            <person name="Auch B."/>
            <person name="Kono T."/>
            <person name="Mallez S."/>
            <person name="Becker A."/>
            <person name="Gohl D.M."/>
            <person name="Silverstein K.A.T."/>
            <person name="Koren S."/>
            <person name="Bechman K.B."/>
            <person name="Herman A."/>
            <person name="Abrahante J.E."/>
            <person name="Garbe J."/>
        </authorList>
    </citation>
    <scope>NUCLEOTIDE SEQUENCE</scope>
    <source>
        <strain evidence="9">Duluth1</strain>
        <tissue evidence="9">Whole animal</tissue>
    </source>
</reference>
<evidence type="ECO:0000256" key="7">
    <source>
        <dbReference type="ARBA" id="ARBA00078496"/>
    </source>
</evidence>
<keyword evidence="10" id="KW-1185">Reference proteome</keyword>
<organism evidence="9 10">
    <name type="scientific">Dreissena polymorpha</name>
    <name type="common">Zebra mussel</name>
    <name type="synonym">Mytilus polymorpha</name>
    <dbReference type="NCBI Taxonomy" id="45954"/>
    <lineage>
        <taxon>Eukaryota</taxon>
        <taxon>Metazoa</taxon>
        <taxon>Spiralia</taxon>
        <taxon>Lophotrochozoa</taxon>
        <taxon>Mollusca</taxon>
        <taxon>Bivalvia</taxon>
        <taxon>Autobranchia</taxon>
        <taxon>Heteroconchia</taxon>
        <taxon>Euheterodonta</taxon>
        <taxon>Imparidentia</taxon>
        <taxon>Neoheterodontei</taxon>
        <taxon>Myida</taxon>
        <taxon>Dreissenoidea</taxon>
        <taxon>Dreissenidae</taxon>
        <taxon>Dreissena</taxon>
    </lineage>
</organism>
<dbReference type="Pfam" id="PF13499">
    <property type="entry name" value="EF-hand_7"/>
    <property type="match status" value="2"/>
</dbReference>
<accession>A0A9D4DF48</accession>
<feature type="domain" description="EF-hand" evidence="8">
    <location>
        <begin position="15"/>
        <end position="50"/>
    </location>
</feature>
<evidence type="ECO:0000256" key="5">
    <source>
        <dbReference type="ARBA" id="ARBA00023179"/>
    </source>
</evidence>
<feature type="domain" description="EF-hand" evidence="8">
    <location>
        <begin position="89"/>
        <end position="124"/>
    </location>
</feature>
<evidence type="ECO:0000256" key="2">
    <source>
        <dbReference type="ARBA" id="ARBA00022837"/>
    </source>
</evidence>
<keyword evidence="2" id="KW-0106">Calcium</keyword>
<dbReference type="SMART" id="SM00054">
    <property type="entry name" value="EFh"/>
    <property type="match status" value="4"/>
</dbReference>
<dbReference type="InterPro" id="IPR002048">
    <property type="entry name" value="EF_hand_dom"/>
</dbReference>
<evidence type="ECO:0000259" key="8">
    <source>
        <dbReference type="PROSITE" id="PS50222"/>
    </source>
</evidence>
<dbReference type="Proteomes" id="UP000828390">
    <property type="component" value="Unassembled WGS sequence"/>
</dbReference>
<dbReference type="FunFam" id="1.10.238.10:FF:000003">
    <property type="entry name" value="Calmodulin A"/>
    <property type="match status" value="1"/>
</dbReference>
<feature type="domain" description="EF-hand" evidence="8">
    <location>
        <begin position="125"/>
        <end position="159"/>
    </location>
</feature>
<evidence type="ECO:0000256" key="3">
    <source>
        <dbReference type="ARBA" id="ARBA00023123"/>
    </source>
</evidence>
<keyword evidence="4" id="KW-0505">Motor protein</keyword>
<sequence length="159" mass="18461">MEKAMQMTGETLTEEQIKTLKKTFQAIDLDRDGRIGERDLNMACRKLGILLSRDELKAMIKEADKDRNGFIEYREFERLMAPRLIIANFKTKQLQLQFRRFDKDGDGFITGEEIRTVLRSEGVEITDEELTQLIIEGDTNGDGKISFEEFVNSVCEKDW</sequence>
<comment type="function">
    <text evidence="6">In molluscan muscle, calcium regulation is associated with myosin rather than with actin. Muscle myosin contains two types of light chains: the catalytic light chain, essential for ATPase activity, and the regulatory light chain, a calcium-binding protein responsible for Ca(2+) dependent binding and Ca(2+) dependent Mg-ATPase activity.</text>
</comment>
<dbReference type="GO" id="GO:0016459">
    <property type="term" value="C:myosin complex"/>
    <property type="evidence" value="ECO:0007669"/>
    <property type="project" value="UniProtKB-KW"/>
</dbReference>
<dbReference type="GO" id="GO:0005509">
    <property type="term" value="F:calcium ion binding"/>
    <property type="evidence" value="ECO:0007669"/>
    <property type="project" value="InterPro"/>
</dbReference>
<dbReference type="CDD" id="cd00051">
    <property type="entry name" value="EFh"/>
    <property type="match status" value="1"/>
</dbReference>
<dbReference type="InterPro" id="IPR011992">
    <property type="entry name" value="EF-hand-dom_pair"/>
</dbReference>
<evidence type="ECO:0000256" key="1">
    <source>
        <dbReference type="ARBA" id="ARBA00022737"/>
    </source>
</evidence>
<evidence type="ECO:0000256" key="4">
    <source>
        <dbReference type="ARBA" id="ARBA00023175"/>
    </source>
</evidence>
<evidence type="ECO:0000313" key="9">
    <source>
        <dbReference type="EMBL" id="KAH3748472.1"/>
    </source>
</evidence>
<reference evidence="9" key="1">
    <citation type="journal article" date="2019" name="bioRxiv">
        <title>The Genome of the Zebra Mussel, Dreissena polymorpha: A Resource for Invasive Species Research.</title>
        <authorList>
            <person name="McCartney M.A."/>
            <person name="Auch B."/>
            <person name="Kono T."/>
            <person name="Mallez S."/>
            <person name="Zhang Y."/>
            <person name="Obille A."/>
            <person name="Becker A."/>
            <person name="Abrahante J.E."/>
            <person name="Garbe J."/>
            <person name="Badalamenti J.P."/>
            <person name="Herman A."/>
            <person name="Mangelson H."/>
            <person name="Liachko I."/>
            <person name="Sullivan S."/>
            <person name="Sone E.D."/>
            <person name="Koren S."/>
            <person name="Silverstein K.A.T."/>
            <person name="Beckman K.B."/>
            <person name="Gohl D.M."/>
        </authorList>
    </citation>
    <scope>NUCLEOTIDE SEQUENCE</scope>
    <source>
        <strain evidence="9">Duluth1</strain>
        <tissue evidence="9">Whole animal</tissue>
    </source>
</reference>
<dbReference type="InterPro" id="IPR018247">
    <property type="entry name" value="EF_Hand_1_Ca_BS"/>
</dbReference>
<keyword evidence="5" id="KW-0514">Muscle protein</keyword>
<feature type="domain" description="EF-hand" evidence="8">
    <location>
        <begin position="51"/>
        <end position="86"/>
    </location>
</feature>
<keyword evidence="1" id="KW-0677">Repeat</keyword>
<dbReference type="SUPFAM" id="SSF47473">
    <property type="entry name" value="EF-hand"/>
    <property type="match status" value="1"/>
</dbReference>
<dbReference type="InterPro" id="IPR050145">
    <property type="entry name" value="Centrin_CML-like"/>
</dbReference>
<keyword evidence="3" id="KW-0518">Myosin</keyword>
<evidence type="ECO:0000313" key="10">
    <source>
        <dbReference type="Proteomes" id="UP000828390"/>
    </source>
</evidence>
<protein>
    <recommendedName>
        <fullName evidence="7">Sulfhydryl light chain</fullName>
    </recommendedName>
</protein>
<comment type="caution">
    <text evidence="9">The sequence shown here is derived from an EMBL/GenBank/DDBJ whole genome shotgun (WGS) entry which is preliminary data.</text>
</comment>
<dbReference type="AlphaFoldDB" id="A0A9D4DF48"/>
<dbReference type="Gene3D" id="1.10.238.10">
    <property type="entry name" value="EF-hand"/>
    <property type="match status" value="2"/>
</dbReference>
<dbReference type="PROSITE" id="PS00018">
    <property type="entry name" value="EF_HAND_1"/>
    <property type="match status" value="4"/>
</dbReference>
<dbReference type="PANTHER" id="PTHR23050">
    <property type="entry name" value="CALCIUM BINDING PROTEIN"/>
    <property type="match status" value="1"/>
</dbReference>
<name>A0A9D4DF48_DREPO</name>
<dbReference type="EMBL" id="JAIWYP010000010">
    <property type="protein sequence ID" value="KAH3748472.1"/>
    <property type="molecule type" value="Genomic_DNA"/>
</dbReference>
<gene>
    <name evidence="9" type="ORF">DPMN_182918</name>
</gene>
<dbReference type="PROSITE" id="PS50222">
    <property type="entry name" value="EF_HAND_2"/>
    <property type="match status" value="4"/>
</dbReference>